<dbReference type="Gene3D" id="3.80.10.10">
    <property type="entry name" value="Ribonuclease Inhibitor"/>
    <property type="match status" value="2"/>
</dbReference>
<feature type="compositionally biased region" description="Polar residues" evidence="1">
    <location>
        <begin position="234"/>
        <end position="245"/>
    </location>
</feature>
<feature type="compositionally biased region" description="Polar residues" evidence="1">
    <location>
        <begin position="293"/>
        <end position="305"/>
    </location>
</feature>
<evidence type="ECO:0000313" key="3">
    <source>
        <dbReference type="EMBL" id="KAF6004136.1"/>
    </source>
</evidence>
<reference evidence="3 4" key="1">
    <citation type="journal article" date="2020" name="J. Phycol.">
        <title>Comparative genome analysis reveals Cyanidiococcus gen. nov., a new extremophilic red algal genus sister to Cyanidioschyzon (Cyanidioschyzonaceae, Rhodophyta).</title>
        <authorList>
            <person name="Liu S.-L."/>
            <person name="Chiang Y.-R."/>
            <person name="Yoon H.S."/>
            <person name="Fu H.-Y."/>
        </authorList>
    </citation>
    <scope>NUCLEOTIDE SEQUENCE [LARGE SCALE GENOMIC DNA]</scope>
    <source>
        <strain evidence="3 4">THAL066</strain>
    </source>
</reference>
<dbReference type="Proteomes" id="UP000530660">
    <property type="component" value="Unassembled WGS sequence"/>
</dbReference>
<evidence type="ECO:0000256" key="1">
    <source>
        <dbReference type="SAM" id="MobiDB-lite"/>
    </source>
</evidence>
<evidence type="ECO:0000259" key="2">
    <source>
        <dbReference type="Pfam" id="PF25372"/>
    </source>
</evidence>
<comment type="caution">
    <text evidence="3">The sequence shown here is derived from an EMBL/GenBank/DDBJ whole genome shotgun (WGS) entry which is preliminary data.</text>
</comment>
<dbReference type="Pfam" id="PF13516">
    <property type="entry name" value="LRR_6"/>
    <property type="match status" value="1"/>
</dbReference>
<dbReference type="InterPro" id="IPR032675">
    <property type="entry name" value="LRR_dom_sf"/>
</dbReference>
<feature type="region of interest" description="Disordered" evidence="1">
    <location>
        <begin position="221"/>
        <end position="319"/>
    </location>
</feature>
<keyword evidence="4" id="KW-1185">Reference proteome</keyword>
<protein>
    <submittedName>
        <fullName evidence="3">F-box and leucine-rich repeat protein 14</fullName>
    </submittedName>
</protein>
<dbReference type="PANTHER" id="PTHR13318:SF95">
    <property type="entry name" value="F-BOX PROTEIN YLR352W"/>
    <property type="match status" value="1"/>
</dbReference>
<dbReference type="GO" id="GO:0019005">
    <property type="term" value="C:SCF ubiquitin ligase complex"/>
    <property type="evidence" value="ECO:0007669"/>
    <property type="project" value="TreeGrafter"/>
</dbReference>
<dbReference type="SMART" id="SM00367">
    <property type="entry name" value="LRR_CC"/>
    <property type="match status" value="7"/>
</dbReference>
<feature type="domain" description="F-box/LRR-repeat protein 15-like leucin rich repeat" evidence="2">
    <location>
        <begin position="583"/>
        <end position="746"/>
    </location>
</feature>
<dbReference type="GO" id="GO:0031146">
    <property type="term" value="P:SCF-dependent proteasomal ubiquitin-dependent protein catabolic process"/>
    <property type="evidence" value="ECO:0007669"/>
    <property type="project" value="TreeGrafter"/>
</dbReference>
<name>A0A7J7ILZ2_9RHOD</name>
<dbReference type="SUPFAM" id="SSF52047">
    <property type="entry name" value="RNI-like"/>
    <property type="match status" value="1"/>
</dbReference>
<dbReference type="Pfam" id="PF25372">
    <property type="entry name" value="DUF7885"/>
    <property type="match status" value="1"/>
</dbReference>
<organism evidence="3 4">
    <name type="scientific">Cyanidiococcus yangmingshanensis</name>
    <dbReference type="NCBI Taxonomy" id="2690220"/>
    <lineage>
        <taxon>Eukaryota</taxon>
        <taxon>Rhodophyta</taxon>
        <taxon>Bangiophyceae</taxon>
        <taxon>Cyanidiales</taxon>
        <taxon>Cyanidiaceae</taxon>
        <taxon>Cyanidiococcus</taxon>
    </lineage>
</organism>
<feature type="compositionally biased region" description="Basic and acidic residues" evidence="1">
    <location>
        <begin position="306"/>
        <end position="319"/>
    </location>
</feature>
<proteinExistence type="predicted"/>
<accession>A0A7J7ILZ2</accession>
<sequence length="790" mass="86602">MNLARQRGGDSSAPLLESQHSSCERRAIVEDLWNWRLACPLVKQHHIYQETLYASLGPLVSAGRTLEKHRGRIHTIDSTTWSIEKHRMTASWLPCRGFAPPPLPDGFVYLVLFDSGLPWEEAVLALGDLSTESSLSRNTSSTNSYWNRSQRYHRLWSAPLTNAALRSSRLPKAESAANASQPVIVPPHLCAVLLEQAVTHLTRTCSESEAHVAITDAHLASNPIKGSPELPTEPTASSQSPSNQPERVVIDERSGQCTPRSMNTLMMPRVLKSHETDSKTHRRAPVSKRETSTGRISSAPIQQTELRTDQEKDLRRLDRNDAQGTSLTWTGDAAISTLRPNSVLARQVAGLPSLLARSVLVRLIATRQLTLPILHLFQGIEMRSLSLKPCRAQVTDAWMPPIGTFVALEELDLSYCTRLSDQGIRFLALRNGSAEDASTVSAGLKALSLRGCRQLTNAAVVNLGLFPQLERIDLSDCTGLGNAALQYLAERFPFQLKALSLARCERVGSSSIAALFGSSESAGRTASRHALMGEKPAMSELPIETSTCRLEFLDVSGCPAVGEYAFVGPGQQLDTHGSLVTSDEASSALSVLRLRGCVRVNDTVCEHIGTMHPNLQELDLYGCSRVTDRGIMDLVKNLAHSLTALCLTETQITDQGLVVLGQVRGLRRLHLTRCRHLQLNPGVMHDFCTRMAAQGTLSELRLRSLSSVNGRVLAEMSNLFLHGSLTHLNLTDCRKVDDEALLALSAALKAQFTEARGQLAAWMREDYVDAHERPVLLPGSVALVAEYRHL</sequence>
<dbReference type="InterPro" id="IPR057207">
    <property type="entry name" value="FBXL15_LRR"/>
</dbReference>
<dbReference type="OrthoDB" id="2585512at2759"/>
<dbReference type="PANTHER" id="PTHR13318">
    <property type="entry name" value="PARTNER OF PAIRED, ISOFORM B-RELATED"/>
    <property type="match status" value="1"/>
</dbReference>
<dbReference type="EMBL" id="VWRR01000004">
    <property type="protein sequence ID" value="KAF6004136.1"/>
    <property type="molecule type" value="Genomic_DNA"/>
</dbReference>
<dbReference type="AlphaFoldDB" id="A0A7J7ILZ2"/>
<dbReference type="InterPro" id="IPR006553">
    <property type="entry name" value="Leu-rich_rpt_Cys-con_subtyp"/>
</dbReference>
<evidence type="ECO:0000313" key="4">
    <source>
        <dbReference type="Proteomes" id="UP000530660"/>
    </source>
</evidence>
<dbReference type="InterPro" id="IPR001611">
    <property type="entry name" value="Leu-rich_rpt"/>
</dbReference>
<gene>
    <name evidence="3" type="primary">FBXL14_4</name>
    <name evidence="3" type="ORF">F1559_002337</name>
</gene>
<feature type="compositionally biased region" description="Polar residues" evidence="1">
    <location>
        <begin position="255"/>
        <end position="264"/>
    </location>
</feature>